<reference evidence="1 2" key="1">
    <citation type="submission" date="2024-03" db="EMBL/GenBank/DDBJ databases">
        <title>Whole genome sequencing of Streptomyces racemochromogenes, to identify antimicrobial biosynthetic gene clusters.</title>
        <authorList>
            <person name="Suryawanshi P."/>
            <person name="Krishnaraj P.U."/>
            <person name="Arun Y.P."/>
            <person name="Suryawanshi M.P."/>
            <person name="Rakshit O."/>
        </authorList>
    </citation>
    <scope>NUCLEOTIDE SEQUENCE [LARGE SCALE GENOMIC DNA]</scope>
    <source>
        <strain evidence="1 2">AUDT626</strain>
    </source>
</reference>
<evidence type="ECO:0000313" key="1">
    <source>
        <dbReference type="EMBL" id="MFH7598215.1"/>
    </source>
</evidence>
<accession>A0ABW7PJA9</accession>
<name>A0ABW7PJA9_9ACTN</name>
<dbReference type="RefSeq" id="WP_395511918.1">
    <property type="nucleotide sequence ID" value="NZ_JBBDHD010000074.1"/>
</dbReference>
<gene>
    <name evidence="1" type="ORF">WDV06_24430</name>
</gene>
<dbReference type="Proteomes" id="UP001610631">
    <property type="component" value="Unassembled WGS sequence"/>
</dbReference>
<protein>
    <submittedName>
        <fullName evidence="1">Uncharacterized protein</fullName>
    </submittedName>
</protein>
<evidence type="ECO:0000313" key="2">
    <source>
        <dbReference type="Proteomes" id="UP001610631"/>
    </source>
</evidence>
<organism evidence="1 2">
    <name type="scientific">Streptomyces racemochromogenes</name>
    <dbReference type="NCBI Taxonomy" id="67353"/>
    <lineage>
        <taxon>Bacteria</taxon>
        <taxon>Bacillati</taxon>
        <taxon>Actinomycetota</taxon>
        <taxon>Actinomycetes</taxon>
        <taxon>Kitasatosporales</taxon>
        <taxon>Streptomycetaceae</taxon>
        <taxon>Streptomyces</taxon>
    </lineage>
</organism>
<keyword evidence="2" id="KW-1185">Reference proteome</keyword>
<dbReference type="EMBL" id="JBBDHD010000074">
    <property type="protein sequence ID" value="MFH7598215.1"/>
    <property type="molecule type" value="Genomic_DNA"/>
</dbReference>
<comment type="caution">
    <text evidence="1">The sequence shown here is derived from an EMBL/GenBank/DDBJ whole genome shotgun (WGS) entry which is preliminary data.</text>
</comment>
<sequence>MTDDRPAAGHGGATNDDDARLKAIAALVGLRGGVGVEYVSELLAEVTPDRFTVPAEADAAEIGLSVLQQVSEPLNALVNGFILAFEVVADAYDETDPETSTEEILQALALRIASGAD</sequence>
<proteinExistence type="predicted"/>